<dbReference type="GO" id="GO:0106018">
    <property type="term" value="F:phosphatidylinositol-3,5-bisphosphate phosphatase activity"/>
    <property type="evidence" value="ECO:0007669"/>
    <property type="project" value="TreeGrafter"/>
</dbReference>
<organism evidence="3 4">
    <name type="scientific">Myotis brandtii</name>
    <name type="common">Brandt's bat</name>
    <dbReference type="NCBI Taxonomy" id="109478"/>
    <lineage>
        <taxon>Eukaryota</taxon>
        <taxon>Metazoa</taxon>
        <taxon>Chordata</taxon>
        <taxon>Craniata</taxon>
        <taxon>Vertebrata</taxon>
        <taxon>Euteleostomi</taxon>
        <taxon>Mammalia</taxon>
        <taxon>Eutheria</taxon>
        <taxon>Laurasiatheria</taxon>
        <taxon>Chiroptera</taxon>
        <taxon>Yangochiroptera</taxon>
        <taxon>Vespertilionidae</taxon>
        <taxon>Myotis</taxon>
    </lineage>
</organism>
<keyword evidence="4" id="KW-1185">Reference proteome</keyword>
<sequence>MAGFGSAGCRGCWVPGLRVCVSDPPSSTSTVMVGLGAAGCRACWFVSPIKPPAAPAPPQRGLELLSARLPCVFVSPIWPPAAPAPRWRGLGLLRPDRRHKHTELPSGFAALALELLGFAAPAREPSGFAPRLGAYIYKLTAIFIALHHIANVEKLTITSLGCSLILSGKNFQVAHFVLDSDTVCHEVYISLLKLSQPVSLIILCFHVYLPLHVYLPEDLYAFSYTPKSSKEMRENGWKLIDPISDFRHMGIPSRYGPDMGVWSSTITDANRNYELNALANRAAGKGYENENNYANIRFRFMVIENIHVMRSSLQKLLEGGEFNLETGSSTTRYDMH</sequence>
<gene>
    <name evidence="3" type="ORF">D623_10007331</name>
</gene>
<comment type="similarity">
    <text evidence="1">Belongs to the protein-tyrosine phosphatase family. Non-receptor class myotubularin subfamily.</text>
</comment>
<dbReference type="Proteomes" id="UP000052978">
    <property type="component" value="Unassembled WGS sequence"/>
</dbReference>
<evidence type="ECO:0000313" key="3">
    <source>
        <dbReference type="EMBL" id="EPQ17899.1"/>
    </source>
</evidence>
<proteinExistence type="inferred from homology"/>
<dbReference type="InterPro" id="IPR010569">
    <property type="entry name" value="Myotubularin-like_Pase_dom"/>
</dbReference>
<protein>
    <submittedName>
        <fullName evidence="3">Myotubularin-related protein 8</fullName>
    </submittedName>
</protein>
<reference evidence="3 4" key="1">
    <citation type="journal article" date="2013" name="Nat. Commun.">
        <title>Genome analysis reveals insights into physiology and longevity of the Brandt's bat Myotis brandtii.</title>
        <authorList>
            <person name="Seim I."/>
            <person name="Fang X."/>
            <person name="Xiong Z."/>
            <person name="Lobanov A.V."/>
            <person name="Huang Z."/>
            <person name="Ma S."/>
            <person name="Feng Y."/>
            <person name="Turanov A.A."/>
            <person name="Zhu Y."/>
            <person name="Lenz T.L."/>
            <person name="Gerashchenko M.V."/>
            <person name="Fan D."/>
            <person name="Hee Yim S."/>
            <person name="Yao X."/>
            <person name="Jordan D."/>
            <person name="Xiong Y."/>
            <person name="Ma Y."/>
            <person name="Lyapunov A.N."/>
            <person name="Chen G."/>
            <person name="Kulakova O.I."/>
            <person name="Sun Y."/>
            <person name="Lee S.G."/>
            <person name="Bronson R.T."/>
            <person name="Moskalev A.A."/>
            <person name="Sunyaev S.R."/>
            <person name="Zhang G."/>
            <person name="Krogh A."/>
            <person name="Wang J."/>
            <person name="Gladyshev V.N."/>
        </authorList>
    </citation>
    <scope>NUCLEOTIDE SEQUENCE [LARGE SCALE GENOMIC DNA]</scope>
</reference>
<dbReference type="PROSITE" id="PS51339">
    <property type="entry name" value="PPASE_MYOTUBULARIN"/>
    <property type="match status" value="1"/>
</dbReference>
<feature type="domain" description="Myotubularin phosphatase" evidence="2">
    <location>
        <begin position="264"/>
        <end position="336"/>
    </location>
</feature>
<dbReference type="InterPro" id="IPR011993">
    <property type="entry name" value="PH-like_dom_sf"/>
</dbReference>
<dbReference type="Pfam" id="PF06602">
    <property type="entry name" value="Myotub-related"/>
    <property type="match status" value="1"/>
</dbReference>
<dbReference type="Gene3D" id="2.30.29.30">
    <property type="entry name" value="Pleckstrin-homology domain (PH domain)/Phosphotyrosine-binding domain (PTB)"/>
    <property type="match status" value="1"/>
</dbReference>
<evidence type="ECO:0000256" key="1">
    <source>
        <dbReference type="ARBA" id="ARBA00007471"/>
    </source>
</evidence>
<name>S7NK74_MYOBR</name>
<evidence type="ECO:0000259" key="2">
    <source>
        <dbReference type="PROSITE" id="PS51339"/>
    </source>
</evidence>
<dbReference type="Pfam" id="PF21098">
    <property type="entry name" value="PH-GRAM_MTMR6-like"/>
    <property type="match status" value="1"/>
</dbReference>
<dbReference type="InterPro" id="IPR029021">
    <property type="entry name" value="Prot-tyrosine_phosphatase-like"/>
</dbReference>
<evidence type="ECO:0000313" key="4">
    <source>
        <dbReference type="Proteomes" id="UP000052978"/>
    </source>
</evidence>
<dbReference type="SUPFAM" id="SSF52799">
    <property type="entry name" value="(Phosphotyrosine protein) phosphatases II"/>
    <property type="match status" value="1"/>
</dbReference>
<dbReference type="AlphaFoldDB" id="S7NK74"/>
<dbReference type="PANTHER" id="PTHR10807">
    <property type="entry name" value="MYOTUBULARIN-RELATED"/>
    <property type="match status" value="1"/>
</dbReference>
<dbReference type="GO" id="GO:0005737">
    <property type="term" value="C:cytoplasm"/>
    <property type="evidence" value="ECO:0007669"/>
    <property type="project" value="TreeGrafter"/>
</dbReference>
<accession>S7NK74</accession>
<dbReference type="InterPro" id="IPR048994">
    <property type="entry name" value="PH-GRAM_MTMR6-9"/>
</dbReference>
<dbReference type="GO" id="GO:0005635">
    <property type="term" value="C:nuclear envelope"/>
    <property type="evidence" value="ECO:0007669"/>
    <property type="project" value="TreeGrafter"/>
</dbReference>
<dbReference type="PANTHER" id="PTHR10807:SF36">
    <property type="entry name" value="MYOTUBULARIN-RELATED PROTEIN 8"/>
    <property type="match status" value="1"/>
</dbReference>
<dbReference type="GO" id="GO:0046856">
    <property type="term" value="P:phosphatidylinositol dephosphorylation"/>
    <property type="evidence" value="ECO:0007669"/>
    <property type="project" value="TreeGrafter"/>
</dbReference>
<dbReference type="InterPro" id="IPR030564">
    <property type="entry name" value="Myotubularin"/>
</dbReference>
<dbReference type="EMBL" id="KE164428">
    <property type="protein sequence ID" value="EPQ17899.1"/>
    <property type="molecule type" value="Genomic_DNA"/>
</dbReference>
<dbReference type="GO" id="GO:0004438">
    <property type="term" value="F:phosphatidylinositol-3-phosphate phosphatase activity"/>
    <property type="evidence" value="ECO:0007669"/>
    <property type="project" value="TreeGrafter"/>
</dbReference>